<feature type="transmembrane region" description="Helical" evidence="6">
    <location>
        <begin position="224"/>
        <end position="243"/>
    </location>
</feature>
<evidence type="ECO:0000313" key="8">
    <source>
        <dbReference type="Proteomes" id="UP001203761"/>
    </source>
</evidence>
<evidence type="ECO:0000256" key="1">
    <source>
        <dbReference type="ARBA" id="ARBA00004141"/>
    </source>
</evidence>
<feature type="transmembrane region" description="Helical" evidence="6">
    <location>
        <begin position="44"/>
        <end position="69"/>
    </location>
</feature>
<organism evidence="7 8">
    <name type="scientific">Brachybacterium equifaecis</name>
    <dbReference type="NCBI Taxonomy" id="2910770"/>
    <lineage>
        <taxon>Bacteria</taxon>
        <taxon>Bacillati</taxon>
        <taxon>Actinomycetota</taxon>
        <taxon>Actinomycetes</taxon>
        <taxon>Micrococcales</taxon>
        <taxon>Dermabacteraceae</taxon>
        <taxon>Brachybacterium</taxon>
    </lineage>
</organism>
<evidence type="ECO:0000256" key="6">
    <source>
        <dbReference type="SAM" id="Phobius"/>
    </source>
</evidence>
<evidence type="ECO:0000256" key="2">
    <source>
        <dbReference type="ARBA" id="ARBA00022448"/>
    </source>
</evidence>
<dbReference type="EMBL" id="JAKNCJ010000002">
    <property type="protein sequence ID" value="MCL6423070.1"/>
    <property type="molecule type" value="Genomic_DNA"/>
</dbReference>
<keyword evidence="5 6" id="KW-0472">Membrane</keyword>
<comment type="caution">
    <text evidence="7">The sequence shown here is derived from an EMBL/GenBank/DDBJ whole genome shotgun (WGS) entry which is preliminary data.</text>
</comment>
<keyword evidence="3 6" id="KW-0812">Transmembrane</keyword>
<name>A0ABT0R2E3_9MICO</name>
<keyword evidence="2" id="KW-0813">Transport</keyword>
<feature type="transmembrane region" description="Helical" evidence="6">
    <location>
        <begin position="114"/>
        <end position="132"/>
    </location>
</feature>
<protein>
    <submittedName>
        <fullName evidence="7">Inorganic phosphate transporter</fullName>
    </submittedName>
</protein>
<dbReference type="Proteomes" id="UP001203761">
    <property type="component" value="Unassembled WGS sequence"/>
</dbReference>
<feature type="transmembrane region" description="Helical" evidence="6">
    <location>
        <begin position="81"/>
        <end position="102"/>
    </location>
</feature>
<keyword evidence="4 6" id="KW-1133">Transmembrane helix</keyword>
<dbReference type="PANTHER" id="PTHR11101:SF80">
    <property type="entry name" value="PHOSPHATE TRANSPORTER"/>
    <property type="match status" value="1"/>
</dbReference>
<dbReference type="InterPro" id="IPR001204">
    <property type="entry name" value="Phos_transporter"/>
</dbReference>
<feature type="transmembrane region" description="Helical" evidence="6">
    <location>
        <begin position="314"/>
        <end position="337"/>
    </location>
</feature>
<evidence type="ECO:0000256" key="4">
    <source>
        <dbReference type="ARBA" id="ARBA00022989"/>
    </source>
</evidence>
<evidence type="ECO:0000313" key="7">
    <source>
        <dbReference type="EMBL" id="MCL6423070.1"/>
    </source>
</evidence>
<evidence type="ECO:0000256" key="3">
    <source>
        <dbReference type="ARBA" id="ARBA00022692"/>
    </source>
</evidence>
<dbReference type="PANTHER" id="PTHR11101">
    <property type="entry name" value="PHOSPHATE TRANSPORTER"/>
    <property type="match status" value="1"/>
</dbReference>
<dbReference type="RefSeq" id="WP_249737164.1">
    <property type="nucleotide sequence ID" value="NZ_JAKNCJ010000002.1"/>
</dbReference>
<feature type="transmembrane region" description="Helical" evidence="6">
    <location>
        <begin position="139"/>
        <end position="162"/>
    </location>
</feature>
<proteinExistence type="predicted"/>
<dbReference type="Pfam" id="PF01384">
    <property type="entry name" value="PHO4"/>
    <property type="match status" value="2"/>
</dbReference>
<comment type="subcellular location">
    <subcellularLocation>
        <location evidence="1">Membrane</location>
        <topology evidence="1">Multi-pass membrane protein</topology>
    </subcellularLocation>
</comment>
<gene>
    <name evidence="7" type="ORF">Bequi_06665</name>
</gene>
<keyword evidence="8" id="KW-1185">Reference proteome</keyword>
<reference evidence="7" key="1">
    <citation type="submission" date="2022-02" db="EMBL/GenBank/DDBJ databases">
        <authorList>
            <person name="Lee M."/>
            <person name="Kim S.-J."/>
            <person name="Jung M.-Y."/>
        </authorList>
    </citation>
    <scope>NUCLEOTIDE SEQUENCE</scope>
    <source>
        <strain evidence="7">JHP9</strain>
    </source>
</reference>
<accession>A0ABT0R2E3</accession>
<sequence>MTALLLIATLLAVVIAYVNGLHDASNAVSTSIATRTMRESSALAYAAILNTLGAVIGLSIGAFSLSWALPLLGFGALDPAALTGSALLAPLLIGSALTVILWDVATWATGTPSSTWHAMYGAAAGGALILGQPVEWGRLLGILALALLIGPLAGALCAHLLARGVIRLAAAGRMGTGAMRCVQTLSAGAVATSHGVIDSHLPMALIVIAAHYEGIAMNPGGGPMPWAILLVAFALGLGTLVGGRRIISTLSRRLTNLTTVQGFAAEAGTAALMGTVSIGLGVPLSSSQTLTSSIAGAGLALGPRQIRWGVYGRIATVWIATPLACFAISAILTLLAYRLL</sequence>
<evidence type="ECO:0000256" key="5">
    <source>
        <dbReference type="ARBA" id="ARBA00023136"/>
    </source>
</evidence>